<dbReference type="PANTHER" id="PTHR45947">
    <property type="entry name" value="SULFOQUINOVOSYL TRANSFERASE SQD2"/>
    <property type="match status" value="1"/>
</dbReference>
<sequence>MKKILIMNDLLQGGGVEKVLFDLVNNIPTDDYDITILTMNEDMHFYDIYSRKIKYISMFKNINRDIGFLKKQLYRVYRKIRLNQIKQKIIKERYDIAVAIKEGPCMKFISTLPVNRKIAWVHTDYEVFHWTKGVFGSNENEKTCMERFDAVICVSKAAKNSVISTIGDPENLVVCYNPLDCELMKEMSKNSHKGIDTRANKKPLIVTVGRLVKQKGYDRLLQACQVIKDQYDFEIWIIGDGDLKDEFVDYIDENELSPIIKLLGKKENPYPYIKAADYFICTSEGESFGLAVQEAVILGTPVISVDCPAICELLRSQDGLIFENSIEGITDGLKYMCTHNPQKEFQMMEYTNEEFMNQRIEKIMNVLGGGQQ</sequence>
<name>A0A1H3Y9X3_9FIRM</name>
<keyword evidence="4" id="KW-1185">Reference proteome</keyword>
<dbReference type="STRING" id="81409.SAMN04515656_103124"/>
<dbReference type="Pfam" id="PF13439">
    <property type="entry name" value="Glyco_transf_4"/>
    <property type="match status" value="1"/>
</dbReference>
<dbReference type="RefSeq" id="WP_090304826.1">
    <property type="nucleotide sequence ID" value="NZ_FNRK01000003.1"/>
</dbReference>
<dbReference type="InterPro" id="IPR028098">
    <property type="entry name" value="Glyco_trans_4-like_N"/>
</dbReference>
<dbReference type="SUPFAM" id="SSF53756">
    <property type="entry name" value="UDP-Glycosyltransferase/glycogen phosphorylase"/>
    <property type="match status" value="1"/>
</dbReference>
<evidence type="ECO:0000313" key="4">
    <source>
        <dbReference type="Proteomes" id="UP000199394"/>
    </source>
</evidence>
<accession>A0A1H3Y9X3</accession>
<feature type="domain" description="Glycosyltransferase subfamily 4-like N-terminal" evidence="2">
    <location>
        <begin position="14"/>
        <end position="182"/>
    </location>
</feature>
<dbReference type="CDD" id="cd03811">
    <property type="entry name" value="GT4_GT28_WabH-like"/>
    <property type="match status" value="1"/>
</dbReference>
<dbReference type="InterPro" id="IPR001296">
    <property type="entry name" value="Glyco_trans_1"/>
</dbReference>
<evidence type="ECO:0000259" key="2">
    <source>
        <dbReference type="Pfam" id="PF13439"/>
    </source>
</evidence>
<evidence type="ECO:0000313" key="3">
    <source>
        <dbReference type="EMBL" id="SEA08323.1"/>
    </source>
</evidence>
<dbReference type="Pfam" id="PF00534">
    <property type="entry name" value="Glycos_transf_1"/>
    <property type="match status" value="1"/>
</dbReference>
<feature type="domain" description="Glycosyl transferase family 1" evidence="1">
    <location>
        <begin position="196"/>
        <end position="342"/>
    </location>
</feature>
<dbReference type="AlphaFoldDB" id="A0A1H3Y9X3"/>
<proteinExistence type="predicted"/>
<protein>
    <submittedName>
        <fullName evidence="3">Glycosyltransferase involved in cell wall bisynthesis</fullName>
    </submittedName>
</protein>
<evidence type="ECO:0000259" key="1">
    <source>
        <dbReference type="Pfam" id="PF00534"/>
    </source>
</evidence>
<dbReference type="OrthoDB" id="9762705at2"/>
<organism evidence="3 4">
    <name type="scientific">Eubacterium aggregans</name>
    <dbReference type="NCBI Taxonomy" id="81409"/>
    <lineage>
        <taxon>Bacteria</taxon>
        <taxon>Bacillati</taxon>
        <taxon>Bacillota</taxon>
        <taxon>Clostridia</taxon>
        <taxon>Eubacteriales</taxon>
        <taxon>Eubacteriaceae</taxon>
        <taxon>Eubacterium</taxon>
    </lineage>
</organism>
<reference evidence="3 4" key="1">
    <citation type="submission" date="2016-10" db="EMBL/GenBank/DDBJ databases">
        <authorList>
            <person name="de Groot N.N."/>
        </authorList>
    </citation>
    <scope>NUCLEOTIDE SEQUENCE [LARGE SCALE GENOMIC DNA]</scope>
    <source>
        <strain evidence="3 4">SR12</strain>
    </source>
</reference>
<dbReference type="PANTHER" id="PTHR45947:SF3">
    <property type="entry name" value="SULFOQUINOVOSYL TRANSFERASE SQD2"/>
    <property type="match status" value="1"/>
</dbReference>
<dbReference type="GO" id="GO:0016757">
    <property type="term" value="F:glycosyltransferase activity"/>
    <property type="evidence" value="ECO:0007669"/>
    <property type="project" value="InterPro"/>
</dbReference>
<dbReference type="Proteomes" id="UP000199394">
    <property type="component" value="Unassembled WGS sequence"/>
</dbReference>
<gene>
    <name evidence="3" type="ORF">SAMN04515656_103124</name>
</gene>
<keyword evidence="3" id="KW-0808">Transferase</keyword>
<dbReference type="EMBL" id="FNRK01000003">
    <property type="protein sequence ID" value="SEA08323.1"/>
    <property type="molecule type" value="Genomic_DNA"/>
</dbReference>
<dbReference type="InterPro" id="IPR050194">
    <property type="entry name" value="Glycosyltransferase_grp1"/>
</dbReference>
<dbReference type="Gene3D" id="3.40.50.2000">
    <property type="entry name" value="Glycogen Phosphorylase B"/>
    <property type="match status" value="2"/>
</dbReference>